<accession>K9ZKU7</accession>
<dbReference type="RefSeq" id="WP_015216012.1">
    <property type="nucleotide sequence ID" value="NC_019771.1"/>
</dbReference>
<evidence type="ECO:0000313" key="2">
    <source>
        <dbReference type="Proteomes" id="UP000010474"/>
    </source>
</evidence>
<dbReference type="STRING" id="272123.Anacy_4024"/>
<sequence>MTNIPQDEFLLGKRDFMLNSLTLGVAVEIFCKSCGCSPDECLNYLIQHAEKRMAWQTPESIDEFIRQYYIGRQDKTKAIVINFPKPKTA</sequence>
<dbReference type="HOGENOM" id="CLU_2448170_0_0_3"/>
<evidence type="ECO:0000313" key="1">
    <source>
        <dbReference type="EMBL" id="AFZ59394.1"/>
    </source>
</evidence>
<dbReference type="KEGG" id="acy:Anacy_4024"/>
<gene>
    <name evidence="1" type="ordered locus">Anacy_4024</name>
</gene>
<proteinExistence type="predicted"/>
<dbReference type="OrthoDB" id="9899782at2"/>
<protein>
    <submittedName>
        <fullName evidence="1">Uncharacterized protein</fullName>
    </submittedName>
</protein>
<dbReference type="AlphaFoldDB" id="K9ZKU7"/>
<dbReference type="EMBL" id="CP003659">
    <property type="protein sequence ID" value="AFZ59394.1"/>
    <property type="molecule type" value="Genomic_DNA"/>
</dbReference>
<keyword evidence="2" id="KW-1185">Reference proteome</keyword>
<reference evidence="2" key="1">
    <citation type="journal article" date="2013" name="Proc. Natl. Acad. Sci. U.S.A.">
        <title>Improving the coverage of the cyanobacterial phylum using diversity-driven genome sequencing.</title>
        <authorList>
            <person name="Shih P.M."/>
            <person name="Wu D."/>
            <person name="Latifi A."/>
            <person name="Axen S.D."/>
            <person name="Fewer D.P."/>
            <person name="Talla E."/>
            <person name="Calteau A."/>
            <person name="Cai F."/>
            <person name="Tandeau de Marsac N."/>
            <person name="Rippka R."/>
            <person name="Herdman M."/>
            <person name="Sivonen K."/>
            <person name="Coursin T."/>
            <person name="Laurent T."/>
            <person name="Goodwin L."/>
            <person name="Nolan M."/>
            <person name="Davenport K.W."/>
            <person name="Han C.S."/>
            <person name="Rubin E.M."/>
            <person name="Eisen J.A."/>
            <person name="Woyke T."/>
            <person name="Gugger M."/>
            <person name="Kerfeld C.A."/>
        </authorList>
    </citation>
    <scope>NUCLEOTIDE SEQUENCE [LARGE SCALE GENOMIC DNA]</scope>
    <source>
        <strain evidence="2">ATCC 27899 / PCC 7122</strain>
    </source>
</reference>
<name>K9ZKU7_ANACC</name>
<organism evidence="1 2">
    <name type="scientific">Anabaena cylindrica (strain ATCC 27899 / PCC 7122)</name>
    <dbReference type="NCBI Taxonomy" id="272123"/>
    <lineage>
        <taxon>Bacteria</taxon>
        <taxon>Bacillati</taxon>
        <taxon>Cyanobacteriota</taxon>
        <taxon>Cyanophyceae</taxon>
        <taxon>Nostocales</taxon>
        <taxon>Nostocaceae</taxon>
        <taxon>Anabaena</taxon>
    </lineage>
</organism>
<dbReference type="PATRIC" id="fig|272123.3.peg.4369"/>
<dbReference type="Proteomes" id="UP000010474">
    <property type="component" value="Chromosome"/>
</dbReference>